<name>A0ABV3Z764_9PROT</name>
<keyword evidence="3" id="KW-1185">Reference proteome</keyword>
<feature type="signal peptide" evidence="1">
    <location>
        <begin position="1"/>
        <end position="18"/>
    </location>
</feature>
<evidence type="ECO:0000313" key="3">
    <source>
        <dbReference type="Proteomes" id="UP001560685"/>
    </source>
</evidence>
<evidence type="ECO:0000256" key="1">
    <source>
        <dbReference type="SAM" id="SignalP"/>
    </source>
</evidence>
<evidence type="ECO:0000313" key="2">
    <source>
        <dbReference type="EMBL" id="MEX6634655.1"/>
    </source>
</evidence>
<comment type="caution">
    <text evidence="2">The sequence shown here is derived from an EMBL/GenBank/DDBJ whole genome shotgun (WGS) entry which is preliminary data.</text>
</comment>
<sequence length="171" mass="19136">MKLKFRPLLLLVAIFGFATGCASYSDATLPRNWTIEELDKYFIETGLAESVPEDLKGGAPGQVIEIWTQIINDIEVNEGRCEGFRIQNHIFLYRYAGSTIFITVKNRFKPDPTNVPGAFVDAEGRTVLKSPALIGATPVVGCFLQYEYDIASTKLMYRPYVLDNSDNIDSQ</sequence>
<dbReference type="PROSITE" id="PS51257">
    <property type="entry name" value="PROKAR_LIPOPROTEIN"/>
    <property type="match status" value="1"/>
</dbReference>
<protein>
    <recommendedName>
        <fullName evidence="4">Lipoprotein</fullName>
    </recommendedName>
</protein>
<organism evidence="2 3">
    <name type="scientific">Hyphococcus lacteus</name>
    <dbReference type="NCBI Taxonomy" id="3143536"/>
    <lineage>
        <taxon>Bacteria</taxon>
        <taxon>Pseudomonadati</taxon>
        <taxon>Pseudomonadota</taxon>
        <taxon>Alphaproteobacteria</taxon>
        <taxon>Parvularculales</taxon>
        <taxon>Parvularculaceae</taxon>
        <taxon>Hyphococcus</taxon>
    </lineage>
</organism>
<dbReference type="RefSeq" id="WP_369314699.1">
    <property type="nucleotide sequence ID" value="NZ_JBEHZE010000002.1"/>
</dbReference>
<gene>
    <name evidence="2" type="ORF">ABFZ84_13965</name>
</gene>
<evidence type="ECO:0008006" key="4">
    <source>
        <dbReference type="Google" id="ProtNLM"/>
    </source>
</evidence>
<proteinExistence type="predicted"/>
<reference evidence="2 3" key="1">
    <citation type="submission" date="2024-05" db="EMBL/GenBank/DDBJ databases">
        <title>Three bacterial strains, DH-69, EH-24, and ECK-19 isolated from coastal sediments.</title>
        <authorList>
            <person name="Ye Y.-Q."/>
            <person name="Du Z.-J."/>
        </authorList>
    </citation>
    <scope>NUCLEOTIDE SEQUENCE [LARGE SCALE GENOMIC DNA]</scope>
    <source>
        <strain evidence="2 3">ECK-19</strain>
    </source>
</reference>
<accession>A0ABV3Z764</accession>
<feature type="chain" id="PRO_5047379856" description="Lipoprotein" evidence="1">
    <location>
        <begin position="19"/>
        <end position="171"/>
    </location>
</feature>
<dbReference type="Proteomes" id="UP001560685">
    <property type="component" value="Unassembled WGS sequence"/>
</dbReference>
<dbReference type="EMBL" id="JBEHZE010000002">
    <property type="protein sequence ID" value="MEX6634655.1"/>
    <property type="molecule type" value="Genomic_DNA"/>
</dbReference>
<keyword evidence="1" id="KW-0732">Signal</keyword>